<feature type="domain" description="Helicase ATP-binding" evidence="1">
    <location>
        <begin position="18"/>
        <end position="135"/>
    </location>
</feature>
<accession>A0A8S5UX25</accession>
<dbReference type="Gene3D" id="3.40.50.300">
    <property type="entry name" value="P-loop containing nucleotide triphosphate hydrolases"/>
    <property type="match status" value="2"/>
</dbReference>
<dbReference type="InterPro" id="IPR001650">
    <property type="entry name" value="Helicase_C-like"/>
</dbReference>
<organism evidence="3">
    <name type="scientific">Siphoviridae sp. ctDmR33</name>
    <dbReference type="NCBI Taxonomy" id="2825389"/>
    <lineage>
        <taxon>Viruses</taxon>
        <taxon>Duplodnaviria</taxon>
        <taxon>Heunggongvirae</taxon>
        <taxon>Uroviricota</taxon>
        <taxon>Caudoviricetes</taxon>
    </lineage>
</organism>
<sequence length="442" mass="49735">MPIQLRDYQRDTLAALHDAFARGFKRPCVTAACGAGKTVMFAYLADAMQRNGKTIWFLVHRKELLDQSVETFDRFQIERRTIHIGMVKTVANHLDSLPKPDVIIFDECHFSAAKTWQTIISAFPDAYLVGLTATPVRLDGKPLGEIYDCMVNGPQARELIERGMLAPYRYFAPTVADLSTLKRRGSDYNMEQATDILSTGAVFGDVIHTYRQCADGKKTICYCSSVRHSKSMADAFNQAGITAVHFDGDTPKSERDQIIRDFRSGKITVLCNVDLISVGFDCPDCECCILLRPTVSTALFIQQACRALRPAPGKTAVILDHVGNYIRHGMPDEPREWTLETGLKKRAEYDSDGRLTVRTCGVCFSAYDGTLKRCPYCGTAAVYTPRERKNFKEIRLQEIRETAKTKPLDQCHTMLELSAYAKHHGYAPGWAYYQAKRRGILR</sequence>
<dbReference type="PANTHER" id="PTHR47396">
    <property type="entry name" value="TYPE I RESTRICTION ENZYME ECOKI R PROTEIN"/>
    <property type="match status" value="1"/>
</dbReference>
<name>A0A8S5UX25_9CAUD</name>
<proteinExistence type="predicted"/>
<dbReference type="InterPro" id="IPR006935">
    <property type="entry name" value="Helicase/UvrB_N"/>
</dbReference>
<evidence type="ECO:0000259" key="2">
    <source>
        <dbReference type="PROSITE" id="PS51194"/>
    </source>
</evidence>
<feature type="domain" description="Helicase C-terminal" evidence="2">
    <location>
        <begin position="205"/>
        <end position="349"/>
    </location>
</feature>
<dbReference type="SMART" id="SM00490">
    <property type="entry name" value="HELICc"/>
    <property type="match status" value="1"/>
</dbReference>
<protein>
    <submittedName>
        <fullName evidence="3">Chromatin remodeling complex ATPase</fullName>
    </submittedName>
</protein>
<dbReference type="InterPro" id="IPR050742">
    <property type="entry name" value="Helicase_Restrict-Modif_Enz"/>
</dbReference>
<dbReference type="GO" id="GO:0005524">
    <property type="term" value="F:ATP binding"/>
    <property type="evidence" value="ECO:0007669"/>
    <property type="project" value="InterPro"/>
</dbReference>
<dbReference type="InterPro" id="IPR027417">
    <property type="entry name" value="P-loop_NTPase"/>
</dbReference>
<evidence type="ECO:0000259" key="1">
    <source>
        <dbReference type="PROSITE" id="PS51192"/>
    </source>
</evidence>
<dbReference type="SUPFAM" id="SSF52540">
    <property type="entry name" value="P-loop containing nucleoside triphosphate hydrolases"/>
    <property type="match status" value="1"/>
</dbReference>
<dbReference type="SMART" id="SM00487">
    <property type="entry name" value="DEXDc"/>
    <property type="match status" value="1"/>
</dbReference>
<dbReference type="GO" id="GO:0016787">
    <property type="term" value="F:hydrolase activity"/>
    <property type="evidence" value="ECO:0007669"/>
    <property type="project" value="InterPro"/>
</dbReference>
<evidence type="ECO:0000313" key="3">
    <source>
        <dbReference type="EMBL" id="DAF99003.1"/>
    </source>
</evidence>
<dbReference type="InterPro" id="IPR014001">
    <property type="entry name" value="Helicase_ATP-bd"/>
</dbReference>
<dbReference type="Pfam" id="PF00271">
    <property type="entry name" value="Helicase_C"/>
    <property type="match status" value="1"/>
</dbReference>
<dbReference type="Pfam" id="PF04851">
    <property type="entry name" value="ResIII"/>
    <property type="match status" value="2"/>
</dbReference>
<dbReference type="PROSITE" id="PS51192">
    <property type="entry name" value="HELICASE_ATP_BIND_1"/>
    <property type="match status" value="1"/>
</dbReference>
<dbReference type="PANTHER" id="PTHR47396:SF1">
    <property type="entry name" value="ATP-DEPENDENT HELICASE IRC3-RELATED"/>
    <property type="match status" value="1"/>
</dbReference>
<dbReference type="PROSITE" id="PS51194">
    <property type="entry name" value="HELICASE_CTER"/>
    <property type="match status" value="1"/>
</dbReference>
<dbReference type="GO" id="GO:0003677">
    <property type="term" value="F:DNA binding"/>
    <property type="evidence" value="ECO:0007669"/>
    <property type="project" value="InterPro"/>
</dbReference>
<dbReference type="EMBL" id="BK016159">
    <property type="protein sequence ID" value="DAF99003.1"/>
    <property type="molecule type" value="Genomic_DNA"/>
</dbReference>
<reference evidence="3" key="1">
    <citation type="journal article" date="2021" name="Proc. Natl. Acad. Sci. U.S.A.">
        <title>A Catalog of Tens of Thousands of Viruses from Human Metagenomes Reveals Hidden Associations with Chronic Diseases.</title>
        <authorList>
            <person name="Tisza M.J."/>
            <person name="Buck C.B."/>
        </authorList>
    </citation>
    <scope>NUCLEOTIDE SEQUENCE</scope>
    <source>
        <strain evidence="3">CtDmR33</strain>
    </source>
</reference>